<feature type="transmembrane region" description="Helical" evidence="2">
    <location>
        <begin position="137"/>
        <end position="161"/>
    </location>
</feature>
<proteinExistence type="predicted"/>
<evidence type="ECO:0000256" key="1">
    <source>
        <dbReference type="SAM" id="MobiDB-lite"/>
    </source>
</evidence>
<evidence type="ECO:0000313" key="4">
    <source>
        <dbReference type="Proteomes" id="UP000003986"/>
    </source>
</evidence>
<dbReference type="AlphaFoldDB" id="D6AGF2"/>
<name>D6AGF2_STRFL</name>
<evidence type="ECO:0000256" key="2">
    <source>
        <dbReference type="SAM" id="Phobius"/>
    </source>
</evidence>
<feature type="transmembrane region" description="Helical" evidence="2">
    <location>
        <begin position="48"/>
        <end position="70"/>
    </location>
</feature>
<accession>D6AGF2</accession>
<feature type="transmembrane region" description="Helical" evidence="2">
    <location>
        <begin position="167"/>
        <end position="194"/>
    </location>
</feature>
<gene>
    <name evidence="3" type="ORF">SSGG_04329</name>
</gene>
<protein>
    <submittedName>
        <fullName evidence="3">Uncharacterized protein</fullName>
    </submittedName>
</protein>
<keyword evidence="2" id="KW-0472">Membrane</keyword>
<keyword evidence="2" id="KW-1133">Transmembrane helix</keyword>
<dbReference type="Proteomes" id="UP000003986">
    <property type="component" value="Unassembled WGS sequence"/>
</dbReference>
<feature type="region of interest" description="Disordered" evidence="1">
    <location>
        <begin position="213"/>
        <end position="263"/>
    </location>
</feature>
<organism evidence="3 4">
    <name type="scientific">Streptomyces filamentosus NRRL 15998</name>
    <dbReference type="NCBI Taxonomy" id="457431"/>
    <lineage>
        <taxon>Bacteria</taxon>
        <taxon>Bacillati</taxon>
        <taxon>Actinomycetota</taxon>
        <taxon>Actinomycetes</taxon>
        <taxon>Kitasatosporales</taxon>
        <taxon>Streptomycetaceae</taxon>
        <taxon>Streptomyces</taxon>
    </lineage>
</organism>
<sequence>MPRRAPLPPPPPPVEIRSWPDREAMLADRAVVLGELVKTHVGPGRLGLLWMWAALAATGWSVVGSGIVFIEQGSDFFSGIAGAVSLVVGAAVLIPAVVFACLGISRDREVRSLLDAWGALDRDPERDRRLRMPGMSLTWLLLSFVLGAVGLALCVIGPASARPGRETYGLVALMMGVGMVAWLTALVGGVTALAHRRWVVRVLMLGGSGTGTGAGAVPVSPADGRSASSGHPPPGSGTPSPSPDRSASSGAAAPPVRPPNPAS</sequence>
<feature type="transmembrane region" description="Helical" evidence="2">
    <location>
        <begin position="76"/>
        <end position="104"/>
    </location>
</feature>
<evidence type="ECO:0000313" key="3">
    <source>
        <dbReference type="EMBL" id="EFE76962.2"/>
    </source>
</evidence>
<reference evidence="4" key="2">
    <citation type="submission" date="2008-12" db="EMBL/GenBank/DDBJ databases">
        <title>Annotation of Streptomyces roseosporus strain NRRL 15998.</title>
        <authorList>
            <consortium name="The Broad Institute Genome Sequencing Platform"/>
            <consortium name="Broad Institute Microbial Sequencing Center"/>
            <person name="Fischbach M."/>
            <person name="Ward D."/>
            <person name="Young S."/>
            <person name="Kodira C.D."/>
            <person name="Zeng Q."/>
            <person name="Koehrsen M."/>
            <person name="Godfrey P."/>
            <person name="Alvarado L."/>
            <person name="Berlin A.M."/>
            <person name="Borenstein D."/>
            <person name="Chen Z."/>
            <person name="Engels R."/>
            <person name="Freedman E."/>
            <person name="Gellesch M."/>
            <person name="Goldberg J."/>
            <person name="Griggs A."/>
            <person name="Gujja S."/>
            <person name="Heiman D.I."/>
            <person name="Hepburn T.A."/>
            <person name="Howarth C."/>
            <person name="Jen D."/>
            <person name="Larson L."/>
            <person name="Lewis B."/>
            <person name="Mehta T."/>
            <person name="Park D."/>
            <person name="Pearson M."/>
            <person name="Roberts A."/>
            <person name="Saif S."/>
            <person name="Shea T.D."/>
            <person name="Shenoy N."/>
            <person name="Sisk P."/>
            <person name="Stolte C."/>
            <person name="Sykes S.N."/>
            <person name="Walk T."/>
            <person name="White J."/>
            <person name="Yandava C."/>
            <person name="Straight P."/>
            <person name="Clardy J."/>
            <person name="Hung D."/>
            <person name="Kolter R."/>
            <person name="Mekalanos J."/>
            <person name="Walker S."/>
            <person name="Walsh C.T."/>
            <person name="Wieland B.L.C."/>
            <person name="Ilzarbe M."/>
            <person name="Galagan J."/>
            <person name="Nusbaum C."/>
            <person name="Birren B."/>
        </authorList>
    </citation>
    <scope>NUCLEOTIDE SEQUENCE [LARGE SCALE GENOMIC DNA]</scope>
    <source>
        <strain evidence="4">NRRL 15998</strain>
    </source>
</reference>
<reference evidence="4" key="1">
    <citation type="submission" date="2008-10" db="EMBL/GenBank/DDBJ databases">
        <authorList>
            <person name="Molnar K."/>
        </authorList>
    </citation>
    <scope>NUCLEOTIDE SEQUENCE [LARGE SCALE GENOMIC DNA]</scope>
    <source>
        <strain evidence="4">NRRL 15998</strain>
    </source>
</reference>
<dbReference type="EMBL" id="DS999644">
    <property type="protein sequence ID" value="EFE76962.2"/>
    <property type="molecule type" value="Genomic_DNA"/>
</dbReference>
<feature type="compositionally biased region" description="Pro residues" evidence="1">
    <location>
        <begin position="231"/>
        <end position="242"/>
    </location>
</feature>
<keyword evidence="2" id="KW-0812">Transmembrane</keyword>